<dbReference type="AlphaFoldDB" id="A0A1G2QB61"/>
<dbReference type="InterPro" id="IPR048846">
    <property type="entry name" value="PaaX-like_central"/>
</dbReference>
<reference evidence="2 3" key="1">
    <citation type="journal article" date="2016" name="Nat. Commun.">
        <title>Thousands of microbial genomes shed light on interconnected biogeochemical processes in an aquifer system.</title>
        <authorList>
            <person name="Anantharaman K."/>
            <person name="Brown C.T."/>
            <person name="Hug L.A."/>
            <person name="Sharon I."/>
            <person name="Castelle C.J."/>
            <person name="Probst A.J."/>
            <person name="Thomas B.C."/>
            <person name="Singh A."/>
            <person name="Wilkins M.J."/>
            <person name="Karaoz U."/>
            <person name="Brodie E.L."/>
            <person name="Williams K.H."/>
            <person name="Hubbard S.S."/>
            <person name="Banfield J.F."/>
        </authorList>
    </citation>
    <scope>NUCLEOTIDE SEQUENCE [LARGE SCALE GENOMIC DNA]</scope>
</reference>
<feature type="domain" description="Transcriptional repressor PaaX-like central Cas2-like" evidence="1">
    <location>
        <begin position="110"/>
        <end position="180"/>
    </location>
</feature>
<comment type="caution">
    <text evidence="2">The sequence shown here is derived from an EMBL/GenBank/DDBJ whole genome shotgun (WGS) entry which is preliminary data.</text>
</comment>
<name>A0A1G2QB61_9BACT</name>
<gene>
    <name evidence="2" type="ORF">A2114_02565</name>
</gene>
<evidence type="ECO:0000313" key="3">
    <source>
        <dbReference type="Proteomes" id="UP000176494"/>
    </source>
</evidence>
<evidence type="ECO:0000313" key="2">
    <source>
        <dbReference type="EMBL" id="OHA57737.1"/>
    </source>
</evidence>
<organism evidence="2 3">
    <name type="scientific">Candidatus Vogelbacteria bacterium GWA1_51_14</name>
    <dbReference type="NCBI Taxonomy" id="1802435"/>
    <lineage>
        <taxon>Bacteria</taxon>
        <taxon>Candidatus Vogeliibacteriota</taxon>
    </lineage>
</organism>
<dbReference type="Proteomes" id="UP000176494">
    <property type="component" value="Unassembled WGS sequence"/>
</dbReference>
<dbReference type="Pfam" id="PF20803">
    <property type="entry name" value="PaaX_M"/>
    <property type="match status" value="1"/>
</dbReference>
<proteinExistence type="predicted"/>
<protein>
    <recommendedName>
        <fullName evidence="1">Transcriptional repressor PaaX-like central Cas2-like domain-containing protein</fullName>
    </recommendedName>
</protein>
<evidence type="ECO:0000259" key="1">
    <source>
        <dbReference type="Pfam" id="PF20803"/>
    </source>
</evidence>
<sequence length="195" mass="23258">MFKNNPNKQTTKRKWRSPAKQKVLALLLAGTAMGLTRSYNKQRWILKQIPKELKNINRLYLYQILHEFHNDRLVDYHEDKNGIITLVLSEKGKKRSLAMDLDAMKIKPPKTWDGKWRLVAFDVPEKKRKIRDAFRDKLKELGFYELHHSLFVFPYPCRDEIDFMVEVLDARPYVIYGEINNLSPDAKLRLHFKLF</sequence>
<dbReference type="Gene3D" id="3.30.70.2650">
    <property type="match status" value="1"/>
</dbReference>
<accession>A0A1G2QB61</accession>
<dbReference type="EMBL" id="MHTG01000007">
    <property type="protein sequence ID" value="OHA57737.1"/>
    <property type="molecule type" value="Genomic_DNA"/>
</dbReference>